<dbReference type="EMBL" id="KZ994559">
    <property type="protein sequence ID" value="RKO92624.1"/>
    <property type="molecule type" value="Genomic_DNA"/>
</dbReference>
<dbReference type="Proteomes" id="UP000269721">
    <property type="component" value="Unassembled WGS sequence"/>
</dbReference>
<accession>A0A4P9WIK9</accession>
<keyword evidence="2" id="KW-1185">Reference proteome</keyword>
<evidence type="ECO:0000313" key="2">
    <source>
        <dbReference type="Proteomes" id="UP000269721"/>
    </source>
</evidence>
<gene>
    <name evidence="1" type="ORF">BDK51DRAFT_35338</name>
</gene>
<reference evidence="2" key="1">
    <citation type="journal article" date="2018" name="Nat. Microbiol.">
        <title>Leveraging single-cell genomics to expand the fungal tree of life.</title>
        <authorList>
            <person name="Ahrendt S.R."/>
            <person name="Quandt C.A."/>
            <person name="Ciobanu D."/>
            <person name="Clum A."/>
            <person name="Salamov A."/>
            <person name="Andreopoulos B."/>
            <person name="Cheng J.F."/>
            <person name="Woyke T."/>
            <person name="Pelin A."/>
            <person name="Henrissat B."/>
            <person name="Reynolds N.K."/>
            <person name="Benny G.L."/>
            <person name="Smith M.E."/>
            <person name="James T.Y."/>
            <person name="Grigoriev I.V."/>
        </authorList>
    </citation>
    <scope>NUCLEOTIDE SEQUENCE [LARGE SCALE GENOMIC DNA]</scope>
</reference>
<sequence length="201" mass="21440">MDRAALVRVLELNYAPWSQVPAACERFVPRLRGVRVFMVRAIFWQDQPSVGVFAAVLASRSHLVVLSLPPPQSLLGPGVEIGGQVQQKDEGTKRDAEVGAADRYADDAAEGSKDEAPEEAVADSVAEGHADDVTKVHDNDIAEGGEDDPAKVGKDTVAVKGEVPESDEDRDAALALTHGFDLDAVEHAVGRLKYLSLSGVF</sequence>
<evidence type="ECO:0000313" key="1">
    <source>
        <dbReference type="EMBL" id="RKO92624.1"/>
    </source>
</evidence>
<dbReference type="AlphaFoldDB" id="A0A4P9WIK9"/>
<protein>
    <submittedName>
        <fullName evidence="1">Uncharacterized protein</fullName>
    </submittedName>
</protein>
<proteinExistence type="predicted"/>
<name>A0A4P9WIK9_9FUNG</name>
<organism evidence="1 2">
    <name type="scientific">Blyttiomyces helicus</name>
    <dbReference type="NCBI Taxonomy" id="388810"/>
    <lineage>
        <taxon>Eukaryota</taxon>
        <taxon>Fungi</taxon>
        <taxon>Fungi incertae sedis</taxon>
        <taxon>Chytridiomycota</taxon>
        <taxon>Chytridiomycota incertae sedis</taxon>
        <taxon>Chytridiomycetes</taxon>
        <taxon>Chytridiomycetes incertae sedis</taxon>
        <taxon>Blyttiomyces</taxon>
    </lineage>
</organism>